<evidence type="ECO:0000313" key="1">
    <source>
        <dbReference type="EMBL" id="CAI2363602.1"/>
    </source>
</evidence>
<gene>
    <name evidence="1" type="ORF">ECRASSUSDP1_LOCUS4938</name>
</gene>
<protein>
    <submittedName>
        <fullName evidence="1">Uncharacterized protein</fullName>
    </submittedName>
</protein>
<dbReference type="AlphaFoldDB" id="A0AAD1X9D5"/>
<organism evidence="1 2">
    <name type="scientific">Euplotes crassus</name>
    <dbReference type="NCBI Taxonomy" id="5936"/>
    <lineage>
        <taxon>Eukaryota</taxon>
        <taxon>Sar</taxon>
        <taxon>Alveolata</taxon>
        <taxon>Ciliophora</taxon>
        <taxon>Intramacronucleata</taxon>
        <taxon>Spirotrichea</taxon>
        <taxon>Hypotrichia</taxon>
        <taxon>Euplotida</taxon>
        <taxon>Euplotidae</taxon>
        <taxon>Moneuplotes</taxon>
    </lineage>
</organism>
<accession>A0AAD1X9D5</accession>
<dbReference type="Proteomes" id="UP001295684">
    <property type="component" value="Unassembled WGS sequence"/>
</dbReference>
<comment type="caution">
    <text evidence="1">The sequence shown here is derived from an EMBL/GenBank/DDBJ whole genome shotgun (WGS) entry which is preliminary data.</text>
</comment>
<sequence>MPKCVLESLSDRSYFQRFFVQIGDHYFHESKSFRKISLKFMFAKYHSIASKFALLNFEESMLPMSYIKYETTSNAIGGIFLIS</sequence>
<dbReference type="EMBL" id="CAMPGE010004756">
    <property type="protein sequence ID" value="CAI2363602.1"/>
    <property type="molecule type" value="Genomic_DNA"/>
</dbReference>
<reference evidence="1" key="1">
    <citation type="submission" date="2023-07" db="EMBL/GenBank/DDBJ databases">
        <authorList>
            <consortium name="AG Swart"/>
            <person name="Singh M."/>
            <person name="Singh A."/>
            <person name="Seah K."/>
            <person name="Emmerich C."/>
        </authorList>
    </citation>
    <scope>NUCLEOTIDE SEQUENCE</scope>
    <source>
        <strain evidence="1">DP1</strain>
    </source>
</reference>
<keyword evidence="2" id="KW-1185">Reference proteome</keyword>
<name>A0AAD1X9D5_EUPCR</name>
<proteinExistence type="predicted"/>
<evidence type="ECO:0000313" key="2">
    <source>
        <dbReference type="Proteomes" id="UP001295684"/>
    </source>
</evidence>